<evidence type="ECO:0008006" key="5">
    <source>
        <dbReference type="Google" id="ProtNLM"/>
    </source>
</evidence>
<proteinExistence type="predicted"/>
<reference evidence="3" key="1">
    <citation type="submission" date="2020-10" db="EMBL/GenBank/DDBJ databases">
        <title>Whole-genome sequence of Luteibacter sp. EIF3.</title>
        <authorList>
            <person name="Friedrich I."/>
            <person name="Hertel R."/>
            <person name="Daniel R."/>
        </authorList>
    </citation>
    <scope>NUCLEOTIDE SEQUENCE</scope>
    <source>
        <strain evidence="3">EIF3</strain>
    </source>
</reference>
<keyword evidence="2" id="KW-0472">Membrane</keyword>
<evidence type="ECO:0000313" key="4">
    <source>
        <dbReference type="Proteomes" id="UP001056681"/>
    </source>
</evidence>
<keyword evidence="2" id="KW-0812">Transmembrane</keyword>
<protein>
    <recommendedName>
        <fullName evidence="5">SGNH/GDSL hydrolase family protein</fullName>
    </recommendedName>
</protein>
<evidence type="ECO:0000256" key="1">
    <source>
        <dbReference type="SAM" id="MobiDB-lite"/>
    </source>
</evidence>
<feature type="compositionally biased region" description="Polar residues" evidence="1">
    <location>
        <begin position="371"/>
        <end position="380"/>
    </location>
</feature>
<sequence length="391" mass="44377">MSVRSSTSNSDIHLVQRYIPGGRWVIPLVLAGCLSLLAIAAEEWALARRGFEPTIVDSAPIWARERERASSLGDRALILIGASRMQLDVDLDTMRRMTGHEPVQLAIDGSSFVPVLQDLANDERVTGTILVDYQDHVVDDLNREDGAVAYLAEWRRVNHRRAIPDFATVEAWLDDLLHRHLRSFADGSGPFKSLALRVFDSTATPQYLVTLPDRERRADYGKVAMPQFYYARVLRNAGITEVPSAQGWAAFDAEVAGRIRTLRMANLSHFEQNARAIEQMVRKIEQRGGQVVFIMFPRSGLVREADERMFPRQRYWNRFMQIVKAPGLHYEDVPVLAAFVCPDGAHLDMRDQQAFTRDLMQNLFKVNDPSVSATTFPSTDTPDKERQERLR</sequence>
<evidence type="ECO:0000256" key="2">
    <source>
        <dbReference type="SAM" id="Phobius"/>
    </source>
</evidence>
<dbReference type="EMBL" id="CP063231">
    <property type="protein sequence ID" value="URL59414.1"/>
    <property type="molecule type" value="Genomic_DNA"/>
</dbReference>
<feature type="compositionally biased region" description="Basic and acidic residues" evidence="1">
    <location>
        <begin position="381"/>
        <end position="391"/>
    </location>
</feature>
<feature type="region of interest" description="Disordered" evidence="1">
    <location>
        <begin position="371"/>
        <end position="391"/>
    </location>
</feature>
<keyword evidence="4" id="KW-1185">Reference proteome</keyword>
<keyword evidence="2" id="KW-1133">Transmembrane helix</keyword>
<name>A0ABY4T3D4_9GAMM</name>
<accession>A0ABY4T3D4</accession>
<organism evidence="3 4">
    <name type="scientific">Luteibacter flocculans</name>
    <dbReference type="NCBI Taxonomy" id="2780091"/>
    <lineage>
        <taxon>Bacteria</taxon>
        <taxon>Pseudomonadati</taxon>
        <taxon>Pseudomonadota</taxon>
        <taxon>Gammaproteobacteria</taxon>
        <taxon>Lysobacterales</taxon>
        <taxon>Rhodanobacteraceae</taxon>
        <taxon>Luteibacter</taxon>
    </lineage>
</organism>
<evidence type="ECO:0000313" key="3">
    <source>
        <dbReference type="EMBL" id="URL59414.1"/>
    </source>
</evidence>
<gene>
    <name evidence="3" type="ORF">IM816_04705</name>
</gene>
<dbReference type="Proteomes" id="UP001056681">
    <property type="component" value="Chromosome"/>
</dbReference>
<feature type="transmembrane region" description="Helical" evidence="2">
    <location>
        <begin position="24"/>
        <end position="41"/>
    </location>
</feature>
<dbReference type="RefSeq" id="WP_250339973.1">
    <property type="nucleotide sequence ID" value="NZ_CP063231.1"/>
</dbReference>